<dbReference type="EMBL" id="AP017624">
    <property type="protein sequence ID" value="BAV43613.1"/>
    <property type="molecule type" value="Genomic_DNA"/>
</dbReference>
<dbReference type="GeneID" id="93439294"/>
<gene>
    <name evidence="3" type="ORF">SHTP_4737</name>
</gene>
<feature type="transmembrane region" description="Helical" evidence="1">
    <location>
        <begin position="86"/>
        <end position="105"/>
    </location>
</feature>
<evidence type="ECO:0000313" key="4">
    <source>
        <dbReference type="Proteomes" id="UP000218067"/>
    </source>
</evidence>
<dbReference type="InterPro" id="IPR019251">
    <property type="entry name" value="DUF2231_TM"/>
</dbReference>
<dbReference type="AlphaFoldDB" id="A0A1B4Y991"/>
<feature type="transmembrane region" description="Helical" evidence="1">
    <location>
        <begin position="41"/>
        <end position="66"/>
    </location>
</feature>
<dbReference type="RefSeq" id="WP_096372057.1">
    <property type="nucleotide sequence ID" value="NZ_AP017624.1"/>
</dbReference>
<feature type="transmembrane region" description="Helical" evidence="1">
    <location>
        <begin position="12"/>
        <end position="34"/>
    </location>
</feature>
<dbReference type="Pfam" id="PF09990">
    <property type="entry name" value="DUF2231"/>
    <property type="match status" value="1"/>
</dbReference>
<organism evidence="3 4">
    <name type="scientific">Mycobacterium ulcerans subsp. shinshuense</name>
    <dbReference type="NCBI Taxonomy" id="1124626"/>
    <lineage>
        <taxon>Bacteria</taxon>
        <taxon>Bacillati</taxon>
        <taxon>Actinomycetota</taxon>
        <taxon>Actinomycetes</taxon>
        <taxon>Mycobacteriales</taxon>
        <taxon>Mycobacteriaceae</taxon>
        <taxon>Mycobacterium</taxon>
        <taxon>Mycobacterium ulcerans group</taxon>
    </lineage>
</organism>
<evidence type="ECO:0000256" key="1">
    <source>
        <dbReference type="SAM" id="Phobius"/>
    </source>
</evidence>
<keyword evidence="1" id="KW-1133">Transmembrane helix</keyword>
<keyword evidence="1" id="KW-0812">Transmembrane</keyword>
<keyword evidence="1" id="KW-0472">Membrane</keyword>
<feature type="transmembrane region" description="Helical" evidence="1">
    <location>
        <begin position="117"/>
        <end position="139"/>
    </location>
</feature>
<proteinExistence type="predicted"/>
<feature type="domain" description="DUF2231" evidence="2">
    <location>
        <begin position="6"/>
        <end position="148"/>
    </location>
</feature>
<name>A0A1B4Y991_MYCUL</name>
<reference evidence="3 4" key="1">
    <citation type="submission" date="2016-08" db="EMBL/GenBank/DDBJ databases">
        <title>Complete genome sequence of Mycobacterium shinshuense, a subspecies of M. ulcerans.</title>
        <authorList>
            <person name="Yoshida M."/>
            <person name="Ogura Y."/>
            <person name="Hayashi T."/>
            <person name="Hoshino Y."/>
        </authorList>
    </citation>
    <scope>NUCLEOTIDE SEQUENCE [LARGE SCALE GENOMIC DNA]</scope>
    <source>
        <strain evidence="4">ATCC 33728</strain>
    </source>
</reference>
<dbReference type="Proteomes" id="UP000218067">
    <property type="component" value="Chromosome"/>
</dbReference>
<sequence>MSTINGLPAHILLNHLVVVLGPLTAILAIVCALWTPALQRFVWLTLLLAIITLIATPITADAGAWLQARLGPSPMVEKHQELGETLTYFMAVQALAVALLVVMHVRRERGRAVNTATHLTITALVIVAAAATLVATYQVGDSGAQAAWGSIASALGPY</sequence>
<evidence type="ECO:0000313" key="3">
    <source>
        <dbReference type="EMBL" id="BAV43613.1"/>
    </source>
</evidence>
<evidence type="ECO:0000259" key="2">
    <source>
        <dbReference type="Pfam" id="PF09990"/>
    </source>
</evidence>
<accession>A0A1B4Y991</accession>
<protein>
    <recommendedName>
        <fullName evidence="2">DUF2231 domain-containing protein</fullName>
    </recommendedName>
</protein>